<comment type="caution">
    <text evidence="2">The sequence shown here is derived from an EMBL/GenBank/DDBJ whole genome shotgun (WGS) entry which is preliminary data.</text>
</comment>
<evidence type="ECO:0000313" key="3">
    <source>
        <dbReference type="Proteomes" id="UP000184267"/>
    </source>
</evidence>
<feature type="region of interest" description="Disordered" evidence="1">
    <location>
        <begin position="1"/>
        <end position="24"/>
    </location>
</feature>
<sequence>MGKGIRGDEGPATGEDGWVDVRPESIESRDDWKDEFPVSSSDLVEVGGRCRSLRKKSAAVVSFGLSSSEAPFCGGDDVGGHDGFGGTFSGFVVEGGVEGGSGEVWEEGVEVTLPVPPPRKRRTPFMACYDAAAYPSQVRGAVIVQPAAGYVKVFQGIMDEASVAMLCGSAGGIEVEV</sequence>
<evidence type="ECO:0000313" key="2">
    <source>
        <dbReference type="EMBL" id="OJT12562.1"/>
    </source>
</evidence>
<name>A0A1M2VYG3_TRAPU</name>
<evidence type="ECO:0000256" key="1">
    <source>
        <dbReference type="SAM" id="MobiDB-lite"/>
    </source>
</evidence>
<dbReference type="AlphaFoldDB" id="A0A1M2VYG3"/>
<reference evidence="2 3" key="1">
    <citation type="submission" date="2016-10" db="EMBL/GenBank/DDBJ databases">
        <title>Genome sequence of the basidiomycete white-rot fungus Trametes pubescens.</title>
        <authorList>
            <person name="Makela M.R."/>
            <person name="Granchi Z."/>
            <person name="Peng M."/>
            <person name="De Vries R.P."/>
            <person name="Grigoriev I."/>
            <person name="Riley R."/>
            <person name="Hilden K."/>
        </authorList>
    </citation>
    <scope>NUCLEOTIDE SEQUENCE [LARGE SCALE GENOMIC DNA]</scope>
    <source>
        <strain evidence="2 3">FBCC735</strain>
    </source>
</reference>
<keyword evidence="3" id="KW-1185">Reference proteome</keyword>
<accession>A0A1M2VYG3</accession>
<gene>
    <name evidence="2" type="ORF">TRAPUB_10886</name>
</gene>
<proteinExistence type="predicted"/>
<protein>
    <submittedName>
        <fullName evidence="2">Uncharacterized protein</fullName>
    </submittedName>
</protein>
<dbReference type="Proteomes" id="UP000184267">
    <property type="component" value="Unassembled WGS sequence"/>
</dbReference>
<organism evidence="2 3">
    <name type="scientific">Trametes pubescens</name>
    <name type="common">White-rot fungus</name>
    <dbReference type="NCBI Taxonomy" id="154538"/>
    <lineage>
        <taxon>Eukaryota</taxon>
        <taxon>Fungi</taxon>
        <taxon>Dikarya</taxon>
        <taxon>Basidiomycota</taxon>
        <taxon>Agaricomycotina</taxon>
        <taxon>Agaricomycetes</taxon>
        <taxon>Polyporales</taxon>
        <taxon>Polyporaceae</taxon>
        <taxon>Trametes</taxon>
    </lineage>
</organism>
<dbReference type="EMBL" id="MNAD01000476">
    <property type="protein sequence ID" value="OJT12562.1"/>
    <property type="molecule type" value="Genomic_DNA"/>
</dbReference>